<sequence>MAADITERDANRVILVWGVSAYGAIPSTHRPPFASDLSERFTSALWRLSSIQPDLTTARDELLKARNHRLTWTSVLATDDTPNVCLADVAATIEKIRNSWGFLGPPVASTNTSGDDTLMGNTGHGLTPSASAGNGAEQLRSNVFAPSAWTPSAWTPSAWTPSAWTPSAWTPINPGHPMPTTVYSTPRSNTPRDDALIGNTGHGLAPPTSAGNGAEQLRSNVFTPSAWTPINPARYMSTTVHSTPRSYTPPGSPITHPVAPSSRVYKSGGVRTYPASASQRRMRKEEAEKTEALRNALSNALRGDTFSKNRRVYHTIESDDDVMDMDKSAGNSRFQTSAASVQTSTPSVPPSAPADQISTPAIQAPTPSVQLSTPAIQAPSPSVPTMTPAIQGQKRARGRPVTRRAPHGPLHARYVSGPLRRLAPGPPSSLALALDLPAVHPFLHIHLHLKTMRSDLPVVEMGGEGQGYPQVRIELISREEMESFVAYISRRVLVLPRTLKRA</sequence>
<feature type="region of interest" description="Disordered" evidence="1">
    <location>
        <begin position="322"/>
        <end position="412"/>
    </location>
</feature>
<feature type="compositionally biased region" description="Polar residues" evidence="1">
    <location>
        <begin position="329"/>
        <end position="338"/>
    </location>
</feature>
<evidence type="ECO:0000313" key="2">
    <source>
        <dbReference type="EMBL" id="KAF2096884.1"/>
    </source>
</evidence>
<feature type="compositionally biased region" description="Polar residues" evidence="1">
    <location>
        <begin position="356"/>
        <end position="390"/>
    </location>
</feature>
<evidence type="ECO:0000313" key="3">
    <source>
        <dbReference type="Proteomes" id="UP000799772"/>
    </source>
</evidence>
<comment type="caution">
    <text evidence="2">The sequence shown here is derived from an EMBL/GenBank/DDBJ whole genome shotgun (WGS) entry which is preliminary data.</text>
</comment>
<feature type="region of interest" description="Disordered" evidence="1">
    <location>
        <begin position="241"/>
        <end position="260"/>
    </location>
</feature>
<dbReference type="EMBL" id="ML978129">
    <property type="protein sequence ID" value="KAF2096884.1"/>
    <property type="molecule type" value="Genomic_DNA"/>
</dbReference>
<name>A0A9P4IA44_9PEZI</name>
<feature type="region of interest" description="Disordered" evidence="1">
    <location>
        <begin position="170"/>
        <end position="189"/>
    </location>
</feature>
<evidence type="ECO:0000256" key="1">
    <source>
        <dbReference type="SAM" id="MobiDB-lite"/>
    </source>
</evidence>
<dbReference type="Proteomes" id="UP000799772">
    <property type="component" value="Unassembled WGS sequence"/>
</dbReference>
<reference evidence="2" key="1">
    <citation type="journal article" date="2020" name="Stud. Mycol.">
        <title>101 Dothideomycetes genomes: a test case for predicting lifestyles and emergence of pathogens.</title>
        <authorList>
            <person name="Haridas S."/>
            <person name="Albert R."/>
            <person name="Binder M."/>
            <person name="Bloem J."/>
            <person name="Labutti K."/>
            <person name="Salamov A."/>
            <person name="Andreopoulos B."/>
            <person name="Baker S."/>
            <person name="Barry K."/>
            <person name="Bills G."/>
            <person name="Bluhm B."/>
            <person name="Cannon C."/>
            <person name="Castanera R."/>
            <person name="Culley D."/>
            <person name="Daum C."/>
            <person name="Ezra D."/>
            <person name="Gonzalez J."/>
            <person name="Henrissat B."/>
            <person name="Kuo A."/>
            <person name="Liang C."/>
            <person name="Lipzen A."/>
            <person name="Lutzoni F."/>
            <person name="Magnuson J."/>
            <person name="Mondo S."/>
            <person name="Nolan M."/>
            <person name="Ohm R."/>
            <person name="Pangilinan J."/>
            <person name="Park H.-J."/>
            <person name="Ramirez L."/>
            <person name="Alfaro M."/>
            <person name="Sun H."/>
            <person name="Tritt A."/>
            <person name="Yoshinaga Y."/>
            <person name="Zwiers L.-H."/>
            <person name="Turgeon B."/>
            <person name="Goodwin S."/>
            <person name="Spatafora J."/>
            <person name="Crous P."/>
            <person name="Grigoriev I."/>
        </authorList>
    </citation>
    <scope>NUCLEOTIDE SEQUENCE</scope>
    <source>
        <strain evidence="2">CBS 133067</strain>
    </source>
</reference>
<keyword evidence="3" id="KW-1185">Reference proteome</keyword>
<proteinExistence type="predicted"/>
<gene>
    <name evidence="2" type="ORF">NA57DRAFT_78474</name>
</gene>
<protein>
    <submittedName>
        <fullName evidence="2">Uncharacterized protein</fullName>
    </submittedName>
</protein>
<dbReference type="AlphaFoldDB" id="A0A9P4IA44"/>
<feature type="compositionally biased region" description="Basic residues" evidence="1">
    <location>
        <begin position="394"/>
        <end position="406"/>
    </location>
</feature>
<accession>A0A9P4IA44</accession>
<organism evidence="2 3">
    <name type="scientific">Rhizodiscina lignyota</name>
    <dbReference type="NCBI Taxonomy" id="1504668"/>
    <lineage>
        <taxon>Eukaryota</taxon>
        <taxon>Fungi</taxon>
        <taxon>Dikarya</taxon>
        <taxon>Ascomycota</taxon>
        <taxon>Pezizomycotina</taxon>
        <taxon>Dothideomycetes</taxon>
        <taxon>Pleosporomycetidae</taxon>
        <taxon>Aulographales</taxon>
        <taxon>Rhizodiscinaceae</taxon>
        <taxon>Rhizodiscina</taxon>
    </lineage>
</organism>